<dbReference type="Proteomes" id="UP001419268">
    <property type="component" value="Unassembled WGS sequence"/>
</dbReference>
<dbReference type="AlphaFoldDB" id="A0AAP0J201"/>
<keyword evidence="1" id="KW-0812">Transmembrane</keyword>
<evidence type="ECO:0000256" key="1">
    <source>
        <dbReference type="SAM" id="Phobius"/>
    </source>
</evidence>
<protein>
    <submittedName>
        <fullName evidence="2">Uncharacterized protein</fullName>
    </submittedName>
</protein>
<accession>A0AAP0J201</accession>
<gene>
    <name evidence="2" type="ORF">Scep_014431</name>
</gene>
<sequence>MKSFPIIGDLLSFFLSMYVLFLNIKYGINEFLGSCLIRISFGIVIMVLGRTVMLRS</sequence>
<organism evidence="2 3">
    <name type="scientific">Stephania cephalantha</name>
    <dbReference type="NCBI Taxonomy" id="152367"/>
    <lineage>
        <taxon>Eukaryota</taxon>
        <taxon>Viridiplantae</taxon>
        <taxon>Streptophyta</taxon>
        <taxon>Embryophyta</taxon>
        <taxon>Tracheophyta</taxon>
        <taxon>Spermatophyta</taxon>
        <taxon>Magnoliopsida</taxon>
        <taxon>Ranunculales</taxon>
        <taxon>Menispermaceae</taxon>
        <taxon>Menispermoideae</taxon>
        <taxon>Cissampelideae</taxon>
        <taxon>Stephania</taxon>
    </lineage>
</organism>
<evidence type="ECO:0000313" key="3">
    <source>
        <dbReference type="Proteomes" id="UP001419268"/>
    </source>
</evidence>
<keyword evidence="1" id="KW-1133">Transmembrane helix</keyword>
<keyword evidence="3" id="KW-1185">Reference proteome</keyword>
<reference evidence="2 3" key="1">
    <citation type="submission" date="2024-01" db="EMBL/GenBank/DDBJ databases">
        <title>Genome assemblies of Stephania.</title>
        <authorList>
            <person name="Yang L."/>
        </authorList>
    </citation>
    <scope>NUCLEOTIDE SEQUENCE [LARGE SCALE GENOMIC DNA]</scope>
    <source>
        <strain evidence="2">JXDWG</strain>
        <tissue evidence="2">Leaf</tissue>
    </source>
</reference>
<keyword evidence="1" id="KW-0472">Membrane</keyword>
<proteinExistence type="predicted"/>
<dbReference type="EMBL" id="JBBNAG010000006">
    <property type="protein sequence ID" value="KAK9125585.1"/>
    <property type="molecule type" value="Genomic_DNA"/>
</dbReference>
<feature type="transmembrane region" description="Helical" evidence="1">
    <location>
        <begin position="31"/>
        <end position="53"/>
    </location>
</feature>
<comment type="caution">
    <text evidence="2">The sequence shown here is derived from an EMBL/GenBank/DDBJ whole genome shotgun (WGS) entry which is preliminary data.</text>
</comment>
<evidence type="ECO:0000313" key="2">
    <source>
        <dbReference type="EMBL" id="KAK9125585.1"/>
    </source>
</evidence>
<name>A0AAP0J201_9MAGN</name>
<feature type="transmembrane region" description="Helical" evidence="1">
    <location>
        <begin position="6"/>
        <end position="24"/>
    </location>
</feature>